<evidence type="ECO:0000259" key="2">
    <source>
        <dbReference type="Pfam" id="PF20956"/>
    </source>
</evidence>
<dbReference type="AlphaFoldDB" id="A0A1H0NKD3"/>
<dbReference type="InterPro" id="IPR049285">
    <property type="entry name" value="DUF4931_C"/>
</dbReference>
<gene>
    <name evidence="3" type="ORF">SAMN05216347_103136</name>
</gene>
<keyword evidence="3" id="KW-0808">Transferase</keyword>
<dbReference type="Gene3D" id="3.30.428.10">
    <property type="entry name" value="HIT-like"/>
    <property type="match status" value="1"/>
</dbReference>
<dbReference type="RefSeq" id="WP_074482360.1">
    <property type="nucleotide sequence ID" value="NZ_FNJK01000003.1"/>
</dbReference>
<dbReference type="GO" id="GO:0016779">
    <property type="term" value="F:nucleotidyltransferase activity"/>
    <property type="evidence" value="ECO:0007669"/>
    <property type="project" value="UniProtKB-KW"/>
</dbReference>
<dbReference type="PIRSF" id="PIRSF031505">
    <property type="entry name" value="GalT_short"/>
    <property type="match status" value="1"/>
</dbReference>
<dbReference type="EMBL" id="FNJK01000003">
    <property type="protein sequence ID" value="SDO93133.1"/>
    <property type="molecule type" value="Genomic_DNA"/>
</dbReference>
<feature type="domain" description="DUF4931" evidence="1">
    <location>
        <begin position="6"/>
        <end position="123"/>
    </location>
</feature>
<dbReference type="Pfam" id="PF20956">
    <property type="entry name" value="DUF4931_C"/>
    <property type="match status" value="1"/>
</dbReference>
<dbReference type="InterPro" id="IPR036265">
    <property type="entry name" value="HIT-like_sf"/>
</dbReference>
<accession>A0A1H0NKD3</accession>
<sequence length="256" mass="30195">MKPLIFNPKIAKEKPDDSSDCPFCQVHQLTNILDQNGAMIWLENKYRTLEETYQTIIIESDDHWGDISNYTYDYNRQLIRYAMDKFSSMQSQKTFQSVAMFKNYGPLSGGSLRHPHLQIVGFESQNVYEALKTENFEGLTVCEEDSYHAEINLSTEPIMGFCEFNIITNQNKLDYFADAIKNVVMYLLKDYFLGNCRSYNLFFFRSKEKVMCKVVPRFVVSPYYVGYKVSQMNDMTRLVEIKQEFLKKFRSYYVKK</sequence>
<organism evidence="3 4">
    <name type="scientific">Streptococcus equinus</name>
    <name type="common">Streptococcus bovis</name>
    <dbReference type="NCBI Taxonomy" id="1335"/>
    <lineage>
        <taxon>Bacteria</taxon>
        <taxon>Bacillati</taxon>
        <taxon>Bacillota</taxon>
        <taxon>Bacilli</taxon>
        <taxon>Lactobacillales</taxon>
        <taxon>Streptococcaceae</taxon>
        <taxon>Streptococcus</taxon>
    </lineage>
</organism>
<dbReference type="Proteomes" id="UP000183816">
    <property type="component" value="Unassembled WGS sequence"/>
</dbReference>
<evidence type="ECO:0000259" key="1">
    <source>
        <dbReference type="Pfam" id="PF16285"/>
    </source>
</evidence>
<dbReference type="InterPro" id="IPR046322">
    <property type="entry name" value="DUF4931"/>
</dbReference>
<protein>
    <submittedName>
        <fullName evidence="3">Galactose-1-phosphate uridylyltransferase</fullName>
    </submittedName>
</protein>
<dbReference type="SUPFAM" id="SSF54197">
    <property type="entry name" value="HIT-like"/>
    <property type="match status" value="1"/>
</dbReference>
<name>A0A1H0NKD3_STREI</name>
<evidence type="ECO:0000313" key="4">
    <source>
        <dbReference type="Proteomes" id="UP000183816"/>
    </source>
</evidence>
<dbReference type="InterPro" id="IPR012361">
    <property type="entry name" value="GalT_short"/>
</dbReference>
<dbReference type="OrthoDB" id="1803128at2"/>
<reference evidence="3 4" key="1">
    <citation type="submission" date="2016-10" db="EMBL/GenBank/DDBJ databases">
        <authorList>
            <person name="de Groot N.N."/>
        </authorList>
    </citation>
    <scope>NUCLEOTIDE SEQUENCE [LARGE SCALE GENOMIC DNA]</scope>
    <source>
        <strain evidence="3 4">Sb04</strain>
    </source>
</reference>
<feature type="domain" description="DUF4931" evidence="2">
    <location>
        <begin position="129"/>
        <end position="235"/>
    </location>
</feature>
<evidence type="ECO:0000313" key="3">
    <source>
        <dbReference type="EMBL" id="SDO93133.1"/>
    </source>
</evidence>
<proteinExistence type="predicted"/>
<keyword evidence="3" id="KW-0548">Nucleotidyltransferase</keyword>
<dbReference type="Pfam" id="PF16285">
    <property type="entry name" value="DUF4931_N"/>
    <property type="match status" value="1"/>
</dbReference>